<dbReference type="AlphaFoldDB" id="A0A3B1B5Q5"/>
<reference evidence="2" key="1">
    <citation type="submission" date="2018-06" db="EMBL/GenBank/DDBJ databases">
        <authorList>
            <person name="Zhirakovskaya E."/>
        </authorList>
    </citation>
    <scope>NUCLEOTIDE SEQUENCE</scope>
</reference>
<proteinExistence type="predicted"/>
<dbReference type="InterPro" id="IPR040572">
    <property type="entry name" value="TackOD1"/>
</dbReference>
<name>A0A3B1B5Q5_9ZZZZ</name>
<dbReference type="Pfam" id="PF18551">
    <property type="entry name" value="TackOD1"/>
    <property type="match status" value="1"/>
</dbReference>
<organism evidence="2">
    <name type="scientific">hydrothermal vent metagenome</name>
    <dbReference type="NCBI Taxonomy" id="652676"/>
    <lineage>
        <taxon>unclassified sequences</taxon>
        <taxon>metagenomes</taxon>
        <taxon>ecological metagenomes</taxon>
    </lineage>
</organism>
<evidence type="ECO:0000313" key="2">
    <source>
        <dbReference type="EMBL" id="VAX00427.1"/>
    </source>
</evidence>
<evidence type="ECO:0000259" key="1">
    <source>
        <dbReference type="Pfam" id="PF18551"/>
    </source>
</evidence>
<protein>
    <recommendedName>
        <fullName evidence="1">Thaumarchaeal output domain-containing protein</fullName>
    </recommendedName>
</protein>
<sequence length="469" mass="53727">MRAPCLISYESVVRPEPELDIIDLKDLLNPVEFTPAYWVVTSNSIDSAQAIIKTLRQHGSPNVYLRPVVLLWTQSIPENAHITGSDIHYRIQQFDQSLIDELNTNFEPINNWIEKLPELLTASDTSISFKVLRFISSRDNSVEPIPSSKRNSGYLYPLLDPFFQKDDGSIYQILSFLNEQNMIAGTFYTRSMSCSQCGCAFLNFRESCPHCNSIDLNIEELVHHFKCAYSGEISEFRVQDRLVCPKCESELRHIGVDYDKPSIIYKCNSCQHNTQAPRITTTCYNCGKSNEPEYQNDRIIMSYTNTSIGINASIYGIENIFTRLLETKLRIFSADSFQDFFETERSRILRYKVSTSTLALIRLLALDNIYVQLGSRARDVFNELTSLFNIILRKSDVLTLRHDSIFMIIMTETDLAQAQIAVDRLQEGITKLFENNLDIDPKTESLLEVISETTEPESILEGFLNDHVH</sequence>
<feature type="domain" description="Thaumarchaeal output" evidence="1">
    <location>
        <begin position="123"/>
        <end position="304"/>
    </location>
</feature>
<accession>A0A3B1B5Q5</accession>
<dbReference type="EMBL" id="UOFR01000076">
    <property type="protein sequence ID" value="VAX00427.1"/>
    <property type="molecule type" value="Genomic_DNA"/>
</dbReference>
<gene>
    <name evidence="2" type="ORF">MNBD_GAMMA21-86</name>
</gene>